<dbReference type="RefSeq" id="WP_132579573.1">
    <property type="nucleotide sequence ID" value="NZ_SMAJ01000001.1"/>
</dbReference>
<dbReference type="EMBL" id="SMAJ01000001">
    <property type="protein sequence ID" value="TCT11180.1"/>
    <property type="molecule type" value="Genomic_DNA"/>
</dbReference>
<feature type="transmembrane region" description="Helical" evidence="3">
    <location>
        <begin position="179"/>
        <end position="202"/>
    </location>
</feature>
<evidence type="ECO:0000256" key="1">
    <source>
        <dbReference type="ARBA" id="ARBA00005801"/>
    </source>
</evidence>
<keyword evidence="3" id="KW-0812">Transmembrane</keyword>
<evidence type="ECO:0000256" key="2">
    <source>
        <dbReference type="RuleBase" id="RU003793"/>
    </source>
</evidence>
<evidence type="ECO:0000256" key="3">
    <source>
        <dbReference type="SAM" id="Phobius"/>
    </source>
</evidence>
<organism evidence="5 6">
    <name type="scientific">Paralcaligenes ureilyticus</name>
    <dbReference type="NCBI Taxonomy" id="627131"/>
    <lineage>
        <taxon>Bacteria</taxon>
        <taxon>Pseudomonadati</taxon>
        <taxon>Pseudomonadota</taxon>
        <taxon>Betaproteobacteria</taxon>
        <taxon>Burkholderiales</taxon>
        <taxon>Alcaligenaceae</taxon>
        <taxon>Paralcaligenes</taxon>
    </lineage>
</organism>
<dbReference type="GO" id="GO:0006465">
    <property type="term" value="P:signal peptide processing"/>
    <property type="evidence" value="ECO:0007669"/>
    <property type="project" value="TreeGrafter"/>
</dbReference>
<feature type="transmembrane region" description="Helical" evidence="3">
    <location>
        <begin position="110"/>
        <end position="131"/>
    </location>
</feature>
<sequence>MLSVLTTGWGLVVVCAAGALAGISGAWWSAGFACRYALRLAVELQAGDGAHPGCGLSPLAPWLRCGASMVMGGLAWILAHRYGLGFGFWSTLIALNMLLILAVVDAQLALLPDALTAPLLWLGLAAAWMGGPVSLHQSLAGAVAGYGFLWVLFWLFALFRGRAGMGYGDFKLLAALGAWVGIFSLPYVLLAACLAGIGAAFLRQKNFRLGSSYPFGPFLAAGGATALALGPGVQSYF</sequence>
<feature type="transmembrane region" description="Helical" evidence="3">
    <location>
        <begin position="214"/>
        <end position="233"/>
    </location>
</feature>
<dbReference type="InterPro" id="IPR000045">
    <property type="entry name" value="Prepilin_IV_endopep_pep"/>
</dbReference>
<keyword evidence="6" id="KW-1185">Reference proteome</keyword>
<accession>A0A4R3MC92</accession>
<dbReference type="InterPro" id="IPR014032">
    <property type="entry name" value="Peptidase_A24A_bac"/>
</dbReference>
<dbReference type="GO" id="GO:0004190">
    <property type="term" value="F:aspartic-type endopeptidase activity"/>
    <property type="evidence" value="ECO:0007669"/>
    <property type="project" value="InterPro"/>
</dbReference>
<protein>
    <submittedName>
        <fullName evidence="5">Type IV leader peptidase family protein</fullName>
    </submittedName>
</protein>
<dbReference type="AlphaFoldDB" id="A0A4R3MC92"/>
<evidence type="ECO:0000313" key="6">
    <source>
        <dbReference type="Proteomes" id="UP000295525"/>
    </source>
</evidence>
<reference evidence="5 6" key="1">
    <citation type="submission" date="2019-03" db="EMBL/GenBank/DDBJ databases">
        <title>Genomic Encyclopedia of Type Strains, Phase IV (KMG-IV): sequencing the most valuable type-strain genomes for metagenomic binning, comparative biology and taxonomic classification.</title>
        <authorList>
            <person name="Goeker M."/>
        </authorList>
    </citation>
    <scope>NUCLEOTIDE SEQUENCE [LARGE SCALE GENOMIC DNA]</scope>
    <source>
        <strain evidence="5 6">DSM 24591</strain>
    </source>
</reference>
<dbReference type="GO" id="GO:0005886">
    <property type="term" value="C:plasma membrane"/>
    <property type="evidence" value="ECO:0007669"/>
    <property type="project" value="TreeGrafter"/>
</dbReference>
<keyword evidence="3" id="KW-0472">Membrane</keyword>
<name>A0A4R3MC92_9BURK</name>
<dbReference type="Gene3D" id="1.20.120.1220">
    <property type="match status" value="1"/>
</dbReference>
<evidence type="ECO:0000313" key="5">
    <source>
        <dbReference type="EMBL" id="TCT11180.1"/>
    </source>
</evidence>
<dbReference type="PANTHER" id="PTHR30487">
    <property type="entry name" value="TYPE 4 PREPILIN-LIKE PROTEINS LEADER PEPTIDE-PROCESSING ENZYME"/>
    <property type="match status" value="1"/>
</dbReference>
<evidence type="ECO:0000259" key="4">
    <source>
        <dbReference type="Pfam" id="PF01478"/>
    </source>
</evidence>
<dbReference type="OrthoDB" id="9789291at2"/>
<dbReference type="PANTHER" id="PTHR30487:SF0">
    <property type="entry name" value="PREPILIN LEADER PEPTIDASE_N-METHYLTRANSFERASE-RELATED"/>
    <property type="match status" value="1"/>
</dbReference>
<keyword evidence="3" id="KW-1133">Transmembrane helix</keyword>
<comment type="caution">
    <text evidence="5">The sequence shown here is derived from an EMBL/GenBank/DDBJ whole genome shotgun (WGS) entry which is preliminary data.</text>
</comment>
<feature type="transmembrane region" description="Helical" evidence="3">
    <location>
        <begin position="86"/>
        <end position="104"/>
    </location>
</feature>
<dbReference type="PRINTS" id="PR00864">
    <property type="entry name" value="PREPILNPTASE"/>
</dbReference>
<feature type="domain" description="Prepilin type IV endopeptidase peptidase" evidence="4">
    <location>
        <begin position="93"/>
        <end position="198"/>
    </location>
</feature>
<proteinExistence type="inferred from homology"/>
<gene>
    <name evidence="5" type="ORF">EDC26_101409</name>
</gene>
<feature type="transmembrane region" description="Helical" evidence="3">
    <location>
        <begin position="138"/>
        <end position="159"/>
    </location>
</feature>
<comment type="similarity">
    <text evidence="1 2">Belongs to the peptidase A24 family.</text>
</comment>
<dbReference type="Pfam" id="PF01478">
    <property type="entry name" value="Peptidase_A24"/>
    <property type="match status" value="1"/>
</dbReference>
<dbReference type="InterPro" id="IPR050882">
    <property type="entry name" value="Prepilin_peptidase/N-MTase"/>
</dbReference>
<dbReference type="Proteomes" id="UP000295525">
    <property type="component" value="Unassembled WGS sequence"/>
</dbReference>